<dbReference type="Gene3D" id="3.40.47.10">
    <property type="match status" value="2"/>
</dbReference>
<feature type="domain" description="Thiolase C-terminal" evidence="8">
    <location>
        <begin position="260"/>
        <end position="378"/>
    </location>
</feature>
<dbReference type="PANTHER" id="PTHR18919:SF107">
    <property type="entry name" value="ACETYL-COA ACETYLTRANSFERASE, CYTOSOLIC"/>
    <property type="match status" value="1"/>
</dbReference>
<evidence type="ECO:0000313" key="9">
    <source>
        <dbReference type="EMBL" id="MEY8763860.1"/>
    </source>
</evidence>
<organism evidence="9 10">
    <name type="scientific">Clostridium lapidicellarium</name>
    <dbReference type="NCBI Taxonomy" id="3240931"/>
    <lineage>
        <taxon>Bacteria</taxon>
        <taxon>Bacillati</taxon>
        <taxon>Bacillota</taxon>
        <taxon>Clostridia</taxon>
        <taxon>Eubacteriales</taxon>
        <taxon>Clostridiaceae</taxon>
        <taxon>Clostridium</taxon>
    </lineage>
</organism>
<comment type="caution">
    <text evidence="9">The sequence shown here is derived from an EMBL/GenBank/DDBJ whole genome shotgun (WGS) entry which is preliminary data.</text>
</comment>
<evidence type="ECO:0000259" key="7">
    <source>
        <dbReference type="Pfam" id="PF00108"/>
    </source>
</evidence>
<dbReference type="InterPro" id="IPR002155">
    <property type="entry name" value="Thiolase"/>
</dbReference>
<dbReference type="InterPro" id="IPR020613">
    <property type="entry name" value="Thiolase_CS"/>
</dbReference>
<accession>A0ABV4DXA8</accession>
<dbReference type="Proteomes" id="UP001565220">
    <property type="component" value="Unassembled WGS sequence"/>
</dbReference>
<evidence type="ECO:0000256" key="3">
    <source>
        <dbReference type="ARBA" id="ARBA00022679"/>
    </source>
</evidence>
<feature type="domain" description="Thiolase N-terminal" evidence="7">
    <location>
        <begin position="2"/>
        <end position="248"/>
    </location>
</feature>
<evidence type="ECO:0000259" key="8">
    <source>
        <dbReference type="Pfam" id="PF02803"/>
    </source>
</evidence>
<evidence type="ECO:0000256" key="4">
    <source>
        <dbReference type="ARBA" id="ARBA00023315"/>
    </source>
</evidence>
<dbReference type="InterPro" id="IPR016039">
    <property type="entry name" value="Thiolase-like"/>
</dbReference>
<evidence type="ECO:0000256" key="1">
    <source>
        <dbReference type="ARBA" id="ARBA00010982"/>
    </source>
</evidence>
<evidence type="ECO:0000256" key="2">
    <source>
        <dbReference type="ARBA" id="ARBA00012705"/>
    </source>
</evidence>
<dbReference type="InterPro" id="IPR020616">
    <property type="entry name" value="Thiolase_N"/>
</dbReference>
<keyword evidence="3 6" id="KW-0808">Transferase</keyword>
<dbReference type="PANTHER" id="PTHR18919">
    <property type="entry name" value="ACETYL-COA C-ACYLTRANSFERASE"/>
    <property type="match status" value="1"/>
</dbReference>
<gene>
    <name evidence="9" type="ORF">AB8S09_09450</name>
</gene>
<dbReference type="PROSITE" id="PS00737">
    <property type="entry name" value="THIOLASE_2"/>
    <property type="match status" value="1"/>
</dbReference>
<keyword evidence="10" id="KW-1185">Reference proteome</keyword>
<sequence length="380" mass="40390">MVGGLRTPIGKTNGCLKGFLPEKLAAHLIGGLLCKYNLPGDSIDEVVLGNAVGPGGNLARLSLLEAGLPFSVPGMTVDFQCGSGLKTINIAANLINSGQRNLVIAGGTESTSLEPNRQYNSKDRRYRGEGVFYKRAQFSPYSIGDPDMIEGAENTAKYCGIGRKSMDTWSVESHKKALKARSKNKLKDIILGVKTDKGIVSQDENIRRHPSLKLMERAAPILGRNGTITAGNACLTNDGAALTVIASEKAVQKYKLKPEALWIGGDSAGVDPNLFPLGAIAASKKLLESLNLNINSMDLIEINEAFAVKVLAFLKYFNFPGDRVNVFGGALAYGHPYGASGAVIMLHLLEALKDRNEKMGMAAVGVAGGLGVSTIIERCD</sequence>
<protein>
    <recommendedName>
        <fullName evidence="2">acetyl-CoA C-acetyltransferase</fullName>
        <ecNumber evidence="2">2.3.1.9</ecNumber>
    </recommendedName>
    <alternativeName>
        <fullName evidence="5">Acetoacetyl-CoA thiolase</fullName>
    </alternativeName>
</protein>
<evidence type="ECO:0000256" key="6">
    <source>
        <dbReference type="RuleBase" id="RU003557"/>
    </source>
</evidence>
<dbReference type="SUPFAM" id="SSF53901">
    <property type="entry name" value="Thiolase-like"/>
    <property type="match status" value="2"/>
</dbReference>
<dbReference type="Pfam" id="PF02803">
    <property type="entry name" value="Thiolase_C"/>
    <property type="match status" value="1"/>
</dbReference>
<comment type="similarity">
    <text evidence="1 6">Belongs to the thiolase-like superfamily. Thiolase family.</text>
</comment>
<dbReference type="Pfam" id="PF00108">
    <property type="entry name" value="Thiolase_N"/>
    <property type="match status" value="1"/>
</dbReference>
<name>A0ABV4DXA8_9CLOT</name>
<dbReference type="EMBL" id="JBGFFE010000012">
    <property type="protein sequence ID" value="MEY8763860.1"/>
    <property type="molecule type" value="Genomic_DNA"/>
</dbReference>
<dbReference type="RefSeq" id="WP_294182783.1">
    <property type="nucleotide sequence ID" value="NZ_JBGFFE010000012.1"/>
</dbReference>
<dbReference type="CDD" id="cd00751">
    <property type="entry name" value="thiolase"/>
    <property type="match status" value="1"/>
</dbReference>
<evidence type="ECO:0000256" key="5">
    <source>
        <dbReference type="ARBA" id="ARBA00030755"/>
    </source>
</evidence>
<dbReference type="NCBIfam" id="TIGR01930">
    <property type="entry name" value="AcCoA-C-Actrans"/>
    <property type="match status" value="1"/>
</dbReference>
<proteinExistence type="inferred from homology"/>
<keyword evidence="4 6" id="KW-0012">Acyltransferase</keyword>
<dbReference type="PIRSF" id="PIRSF000429">
    <property type="entry name" value="Ac-CoA_Ac_transf"/>
    <property type="match status" value="1"/>
</dbReference>
<dbReference type="InterPro" id="IPR020617">
    <property type="entry name" value="Thiolase_C"/>
</dbReference>
<dbReference type="EC" id="2.3.1.9" evidence="2"/>
<evidence type="ECO:0000313" key="10">
    <source>
        <dbReference type="Proteomes" id="UP001565220"/>
    </source>
</evidence>
<dbReference type="GO" id="GO:0016746">
    <property type="term" value="F:acyltransferase activity"/>
    <property type="evidence" value="ECO:0007669"/>
    <property type="project" value="UniProtKB-KW"/>
</dbReference>
<reference evidence="9 10" key="1">
    <citation type="submission" date="2024-08" db="EMBL/GenBank/DDBJ databases">
        <title>Clostridium lapicellarii sp. nov., and Clostridium renhuaiense sp. nov., two species isolated from the mud in a fermentation cellar used for producing sauce-flavour Chinese liquors.</title>
        <authorList>
            <person name="Yang F."/>
            <person name="Wang H."/>
            <person name="Chen L.Q."/>
            <person name="Zhou N."/>
            <person name="Lu J.J."/>
            <person name="Pu X.X."/>
            <person name="Wan B."/>
            <person name="Wang L."/>
            <person name="Liu S.J."/>
        </authorList>
    </citation>
    <scope>NUCLEOTIDE SEQUENCE [LARGE SCALE GENOMIC DNA]</scope>
    <source>
        <strain evidence="9 10">MT-113</strain>
    </source>
</reference>